<accession>A0ABT2IMX0</accession>
<evidence type="ECO:0000313" key="1">
    <source>
        <dbReference type="EMBL" id="MCT2410014.1"/>
    </source>
</evidence>
<reference evidence="1" key="1">
    <citation type="submission" date="2022-08" db="EMBL/GenBank/DDBJ databases">
        <title>Chryseobacterium antibioticum,isolated from the rhizosphere soil of Pyrola in Tibet.</title>
        <authorList>
            <person name="Kan Y."/>
        </authorList>
    </citation>
    <scope>NUCLEOTIDE SEQUENCE</scope>
    <source>
        <strain evidence="1">Pc2-12</strain>
    </source>
</reference>
<dbReference type="SUPFAM" id="SSF47413">
    <property type="entry name" value="lambda repressor-like DNA-binding domains"/>
    <property type="match status" value="1"/>
</dbReference>
<proteinExistence type="predicted"/>
<dbReference type="CDD" id="cd00093">
    <property type="entry name" value="HTH_XRE"/>
    <property type="match status" value="1"/>
</dbReference>
<evidence type="ECO:0000313" key="2">
    <source>
        <dbReference type="Proteomes" id="UP001142057"/>
    </source>
</evidence>
<dbReference type="RefSeq" id="WP_259831718.1">
    <property type="nucleotide sequence ID" value="NZ_JANZQH010000016.1"/>
</dbReference>
<organism evidence="1 2">
    <name type="scientific">Chryseobacterium pyrolae</name>
    <dbReference type="NCBI Taxonomy" id="2987481"/>
    <lineage>
        <taxon>Bacteria</taxon>
        <taxon>Pseudomonadati</taxon>
        <taxon>Bacteroidota</taxon>
        <taxon>Flavobacteriia</taxon>
        <taxon>Flavobacteriales</taxon>
        <taxon>Weeksellaceae</taxon>
        <taxon>Chryseobacterium group</taxon>
        <taxon>Chryseobacterium</taxon>
    </lineage>
</organism>
<dbReference type="InterPro" id="IPR001387">
    <property type="entry name" value="Cro/C1-type_HTH"/>
</dbReference>
<comment type="caution">
    <text evidence="1">The sequence shown here is derived from an EMBL/GenBank/DDBJ whole genome shotgun (WGS) entry which is preliminary data.</text>
</comment>
<gene>
    <name evidence="1" type="ORF">NZD88_20860</name>
</gene>
<dbReference type="Proteomes" id="UP001142057">
    <property type="component" value="Unassembled WGS sequence"/>
</dbReference>
<protein>
    <submittedName>
        <fullName evidence="1">Helix-turn-helix transcriptional regulator</fullName>
    </submittedName>
</protein>
<sequence>MKNSLIPQMGFGIQETTISKFIKNKRQSLGLSVEEVLQKLHNAELQLTFERYDEIESGKSDPTGDEFLKIKKVLEENKQD</sequence>
<dbReference type="Gene3D" id="1.10.260.40">
    <property type="entry name" value="lambda repressor-like DNA-binding domains"/>
    <property type="match status" value="1"/>
</dbReference>
<name>A0ABT2IMX0_9FLAO</name>
<keyword evidence="2" id="KW-1185">Reference proteome</keyword>
<dbReference type="InterPro" id="IPR010982">
    <property type="entry name" value="Lambda_DNA-bd_dom_sf"/>
</dbReference>
<dbReference type="EMBL" id="JANZQH010000016">
    <property type="protein sequence ID" value="MCT2410014.1"/>
    <property type="molecule type" value="Genomic_DNA"/>
</dbReference>